<evidence type="ECO:0000256" key="1">
    <source>
        <dbReference type="SAM" id="MobiDB-lite"/>
    </source>
</evidence>
<feature type="region of interest" description="Disordered" evidence="1">
    <location>
        <begin position="1"/>
        <end position="21"/>
    </location>
</feature>
<dbReference type="EMBL" id="JAPQKH010000006">
    <property type="protein sequence ID" value="KAJ5094308.1"/>
    <property type="molecule type" value="Genomic_DNA"/>
</dbReference>
<proteinExistence type="predicted"/>
<reference evidence="2" key="1">
    <citation type="submission" date="2022-11" db="EMBL/GenBank/DDBJ databases">
        <authorList>
            <person name="Petersen C."/>
        </authorList>
    </citation>
    <scope>NUCLEOTIDE SEQUENCE</scope>
    <source>
        <strain evidence="2">IBT 30069</strain>
    </source>
</reference>
<gene>
    <name evidence="2" type="ORF">N7456_010169</name>
</gene>
<accession>A0A9W9F638</accession>
<evidence type="ECO:0000313" key="2">
    <source>
        <dbReference type="EMBL" id="KAJ5094308.1"/>
    </source>
</evidence>
<name>A0A9W9F638_9EURO</name>
<keyword evidence="3" id="KW-1185">Reference proteome</keyword>
<organism evidence="2 3">
    <name type="scientific">Penicillium angulare</name>
    <dbReference type="NCBI Taxonomy" id="116970"/>
    <lineage>
        <taxon>Eukaryota</taxon>
        <taxon>Fungi</taxon>
        <taxon>Dikarya</taxon>
        <taxon>Ascomycota</taxon>
        <taxon>Pezizomycotina</taxon>
        <taxon>Eurotiomycetes</taxon>
        <taxon>Eurotiomycetidae</taxon>
        <taxon>Eurotiales</taxon>
        <taxon>Aspergillaceae</taxon>
        <taxon>Penicillium</taxon>
    </lineage>
</organism>
<dbReference type="Proteomes" id="UP001149165">
    <property type="component" value="Unassembled WGS sequence"/>
</dbReference>
<evidence type="ECO:0000313" key="3">
    <source>
        <dbReference type="Proteomes" id="UP001149165"/>
    </source>
</evidence>
<feature type="compositionally biased region" description="Basic and acidic residues" evidence="1">
    <location>
        <begin position="10"/>
        <end position="21"/>
    </location>
</feature>
<dbReference type="AlphaFoldDB" id="A0A9W9F638"/>
<comment type="caution">
    <text evidence="2">The sequence shown here is derived from an EMBL/GenBank/DDBJ whole genome shotgun (WGS) entry which is preliminary data.</text>
</comment>
<protein>
    <submittedName>
        <fullName evidence="2">Uncharacterized protein</fullName>
    </submittedName>
</protein>
<dbReference type="OrthoDB" id="10276415at2759"/>
<sequence length="63" mass="7076">MEDLDTEEGDAIHRLSSTREEETNMSFIDAQGYLDPGNWDNSWLNSLTDDGSMPGDLIFGFFA</sequence>
<reference evidence="2" key="2">
    <citation type="journal article" date="2023" name="IMA Fungus">
        <title>Comparative genomic study of the Penicillium genus elucidates a diverse pangenome and 15 lateral gene transfer events.</title>
        <authorList>
            <person name="Petersen C."/>
            <person name="Sorensen T."/>
            <person name="Nielsen M.R."/>
            <person name="Sondergaard T.E."/>
            <person name="Sorensen J.L."/>
            <person name="Fitzpatrick D.A."/>
            <person name="Frisvad J.C."/>
            <person name="Nielsen K.L."/>
        </authorList>
    </citation>
    <scope>NUCLEOTIDE SEQUENCE</scope>
    <source>
        <strain evidence="2">IBT 30069</strain>
    </source>
</reference>